<gene>
    <name evidence="4" type="ORF">ACFSYJ_05290</name>
</gene>
<keyword evidence="3" id="KW-0732">Signal</keyword>
<evidence type="ECO:0000256" key="1">
    <source>
        <dbReference type="ARBA" id="ARBA00010457"/>
    </source>
</evidence>
<dbReference type="Gene3D" id="2.60.40.200">
    <property type="entry name" value="Superoxide dismutase, copper/zinc binding domain"/>
    <property type="match status" value="1"/>
</dbReference>
<evidence type="ECO:0000256" key="2">
    <source>
        <dbReference type="SAM" id="MobiDB-lite"/>
    </source>
</evidence>
<evidence type="ECO:0000256" key="3">
    <source>
        <dbReference type="SAM" id="SignalP"/>
    </source>
</evidence>
<feature type="signal peptide" evidence="3">
    <location>
        <begin position="1"/>
        <end position="22"/>
    </location>
</feature>
<feature type="chain" id="PRO_5045300744" evidence="3">
    <location>
        <begin position="23"/>
        <end position="191"/>
    </location>
</feature>
<evidence type="ECO:0000313" key="5">
    <source>
        <dbReference type="Proteomes" id="UP001597419"/>
    </source>
</evidence>
<feature type="region of interest" description="Disordered" evidence="2">
    <location>
        <begin position="91"/>
        <end position="116"/>
    </location>
</feature>
<comment type="similarity">
    <text evidence="1">Belongs to the Cu-Zn superoxide dismutase family.</text>
</comment>
<comment type="caution">
    <text evidence="4">The sequence shown here is derived from an EMBL/GenBank/DDBJ whole genome shotgun (WGS) entry which is preliminary data.</text>
</comment>
<proteinExistence type="inferred from homology"/>
<keyword evidence="5" id="KW-1185">Reference proteome</keyword>
<reference evidence="5" key="1">
    <citation type="journal article" date="2019" name="Int. J. Syst. Evol. Microbiol.">
        <title>The Global Catalogue of Microorganisms (GCM) 10K type strain sequencing project: providing services to taxonomists for standard genome sequencing and annotation.</title>
        <authorList>
            <consortium name="The Broad Institute Genomics Platform"/>
            <consortium name="The Broad Institute Genome Sequencing Center for Infectious Disease"/>
            <person name="Wu L."/>
            <person name="Ma J."/>
        </authorList>
    </citation>
    <scope>NUCLEOTIDE SEQUENCE [LARGE SCALE GENOMIC DNA]</scope>
    <source>
        <strain evidence="5">CGMCC 4.7643</strain>
    </source>
</reference>
<protein>
    <submittedName>
        <fullName evidence="4">Superoxide dismutase</fullName>
    </submittedName>
</protein>
<accession>A0ABW5GA99</accession>
<dbReference type="RefSeq" id="WP_345395803.1">
    <property type="nucleotide sequence ID" value="NZ_BAABHG010000007.1"/>
</dbReference>
<evidence type="ECO:0000313" key="4">
    <source>
        <dbReference type="EMBL" id="MFD2457997.1"/>
    </source>
</evidence>
<sequence length="191" mass="19994">MRILPVALSAVLLTAAAGVAGASDAVPAKGGHGHHFRAHGTYAPYTPGANAVTYQPDLVPVGAKATVYGFTRSATKTALIVKGLVPNREYGSHAHSKPCGAAPNDSGPHHQHVQDPVQPSVDPKYANPDNEIWLDFTTDEDGTAYVTSTVDWGFGSDRRAQSVIIHETHTHTEPGKAGTAGPRLACLNVGF</sequence>
<dbReference type="SUPFAM" id="SSF49329">
    <property type="entry name" value="Cu,Zn superoxide dismutase-like"/>
    <property type="match status" value="1"/>
</dbReference>
<organism evidence="4 5">
    <name type="scientific">Amycolatopsis samaneae</name>
    <dbReference type="NCBI Taxonomy" id="664691"/>
    <lineage>
        <taxon>Bacteria</taxon>
        <taxon>Bacillati</taxon>
        <taxon>Actinomycetota</taxon>
        <taxon>Actinomycetes</taxon>
        <taxon>Pseudonocardiales</taxon>
        <taxon>Pseudonocardiaceae</taxon>
        <taxon>Amycolatopsis</taxon>
    </lineage>
</organism>
<name>A0ABW5GA99_9PSEU</name>
<dbReference type="InterPro" id="IPR036423">
    <property type="entry name" value="SOD-like_Cu/Zn_dom_sf"/>
</dbReference>
<dbReference type="Proteomes" id="UP001597419">
    <property type="component" value="Unassembled WGS sequence"/>
</dbReference>
<dbReference type="EMBL" id="JBHUKU010000003">
    <property type="protein sequence ID" value="MFD2457997.1"/>
    <property type="molecule type" value="Genomic_DNA"/>
</dbReference>